<keyword evidence="4" id="KW-0812">Transmembrane</keyword>
<dbReference type="PANTHER" id="PTHR32552:SF81">
    <property type="entry name" value="TONB-DEPENDENT OUTER MEMBRANE RECEPTOR"/>
    <property type="match status" value="1"/>
</dbReference>
<comment type="subcellular location">
    <subcellularLocation>
        <location evidence="1">Cell outer membrane</location>
        <topology evidence="1">Multi-pass membrane protein</topology>
    </subcellularLocation>
</comment>
<dbReference type="InterPro" id="IPR000531">
    <property type="entry name" value="Beta-barrel_TonB"/>
</dbReference>
<gene>
    <name evidence="12" type="ORF">EZS27_002750</name>
</gene>
<name>A0A5J4SUU0_9ZZZZ</name>
<keyword evidence="7" id="KW-0798">TonB box</keyword>
<keyword evidence="8" id="KW-0472">Membrane</keyword>
<dbReference type="GO" id="GO:0009279">
    <property type="term" value="C:cell outer membrane"/>
    <property type="evidence" value="ECO:0007669"/>
    <property type="project" value="UniProtKB-SubCell"/>
</dbReference>
<dbReference type="InterPro" id="IPR012910">
    <property type="entry name" value="Plug_dom"/>
</dbReference>
<keyword evidence="6" id="KW-0406">Ion transport</keyword>
<protein>
    <submittedName>
        <fullName evidence="12">Pesticin receptor</fullName>
    </submittedName>
</protein>
<dbReference type="InterPro" id="IPR036942">
    <property type="entry name" value="Beta-barrel_TonB_sf"/>
</dbReference>
<dbReference type="Pfam" id="PF00593">
    <property type="entry name" value="TonB_dep_Rec_b-barrel"/>
    <property type="match status" value="1"/>
</dbReference>
<feature type="domain" description="TonB-dependent receptor plug" evidence="11">
    <location>
        <begin position="52"/>
        <end position="155"/>
    </location>
</feature>
<dbReference type="PANTHER" id="PTHR32552">
    <property type="entry name" value="FERRICHROME IRON RECEPTOR-RELATED"/>
    <property type="match status" value="1"/>
</dbReference>
<evidence type="ECO:0000256" key="4">
    <source>
        <dbReference type="ARBA" id="ARBA00022692"/>
    </source>
</evidence>
<dbReference type="Pfam" id="PF07715">
    <property type="entry name" value="Plug"/>
    <property type="match status" value="1"/>
</dbReference>
<evidence type="ECO:0000256" key="9">
    <source>
        <dbReference type="ARBA" id="ARBA00023237"/>
    </source>
</evidence>
<dbReference type="SUPFAM" id="SSF56935">
    <property type="entry name" value="Porins"/>
    <property type="match status" value="1"/>
</dbReference>
<dbReference type="AlphaFoldDB" id="A0A5J4SUU0"/>
<feature type="domain" description="TonB-dependent receptor-like beta-barrel" evidence="10">
    <location>
        <begin position="258"/>
        <end position="706"/>
    </location>
</feature>
<dbReference type="PROSITE" id="PS52016">
    <property type="entry name" value="TONB_DEPENDENT_REC_3"/>
    <property type="match status" value="1"/>
</dbReference>
<dbReference type="EMBL" id="SNRY01000038">
    <property type="protein sequence ID" value="KAA6349854.1"/>
    <property type="molecule type" value="Genomic_DNA"/>
</dbReference>
<evidence type="ECO:0000313" key="12">
    <source>
        <dbReference type="EMBL" id="KAA6349854.1"/>
    </source>
</evidence>
<evidence type="ECO:0000256" key="5">
    <source>
        <dbReference type="ARBA" id="ARBA00023004"/>
    </source>
</evidence>
<organism evidence="12">
    <name type="scientific">termite gut metagenome</name>
    <dbReference type="NCBI Taxonomy" id="433724"/>
    <lineage>
        <taxon>unclassified sequences</taxon>
        <taxon>metagenomes</taxon>
        <taxon>organismal metagenomes</taxon>
    </lineage>
</organism>
<evidence type="ECO:0000256" key="8">
    <source>
        <dbReference type="ARBA" id="ARBA00023136"/>
    </source>
</evidence>
<evidence type="ECO:0000259" key="10">
    <source>
        <dbReference type="Pfam" id="PF00593"/>
    </source>
</evidence>
<reference evidence="12" key="1">
    <citation type="submission" date="2019-03" db="EMBL/GenBank/DDBJ databases">
        <title>Single cell metagenomics reveals metabolic interactions within the superorganism composed of flagellate Streblomastix strix and complex community of Bacteroidetes bacteria on its surface.</title>
        <authorList>
            <person name="Treitli S.C."/>
            <person name="Kolisko M."/>
            <person name="Husnik F."/>
            <person name="Keeling P."/>
            <person name="Hampl V."/>
        </authorList>
    </citation>
    <scope>NUCLEOTIDE SEQUENCE</scope>
    <source>
        <strain evidence="12">STM</strain>
    </source>
</reference>
<evidence type="ECO:0000256" key="3">
    <source>
        <dbReference type="ARBA" id="ARBA00022496"/>
    </source>
</evidence>
<evidence type="ECO:0000259" key="11">
    <source>
        <dbReference type="Pfam" id="PF07715"/>
    </source>
</evidence>
<sequence>MKKYAFIFTLIFPAVQTMADKLPIDSLQQDTVRTISMEEVVVFGDPKGNENLREQPLSVTLLSQENMRADGVSSMKDLTALVPNIFIPDYGSKLTSAIYIRGVGSRMNTPAVGLYVDNIPYIDKSAYDFNYADIERIDVLRGQQGTLYGRNTMGGLIRAYTKSPFNYRGTDVRVSAAMYNNYNASFTHYQHVSNELAFSAGGFYEHAGGFFDNAFLNKKIDRIDTGGGRIRTIYIPFVDLKFDLNLNYEYIDQGGYPYGLSGKNPKTSVIPAYNDESGYCRGLMNGGLNTEYSGTNFIFNSITGFQHLTDRMVMDEDFSPGNGYLGIQQQNQNTLTEDIVFKSRKNLRWEWITGVFGFYQQLKTTSSVTFKEDGITEMQKLIDYTYEDTSLSRKIIDDTMLISGLYDTPVWGAAFYHQSTFNDILFKNLSFVLGLRLGYEQTKLTYNNQAPLRTQSFLNEIPITDIQPKNYGTNGEKKNSFSSLLPKFALRYSFNKKNNIYISAGRGNRSGGYNIQMFPDLIQDVIINRPDQFLPNELIPQIHYKPEYSWNYESGAHFTLWQDRLLADIALFSTRVENQQIVRFVKSGLGRAMVNTGQSRSNGVEAAFRTNLTDVFSIHATYGYTQATLTNYKINMLEYSGNRVPFVPEQTFSFSGQYVIKFNANSFLDALRFHANYTGIGKIYWTERNDAVQEPYGTLNGRICALKGKTQIDLWIRNALNEKYATFYFESFGNGYAQAGKPMQVGIDVRISF</sequence>
<evidence type="ECO:0000256" key="6">
    <source>
        <dbReference type="ARBA" id="ARBA00023065"/>
    </source>
</evidence>
<dbReference type="InterPro" id="IPR039426">
    <property type="entry name" value="TonB-dep_rcpt-like"/>
</dbReference>
<dbReference type="GO" id="GO:0006826">
    <property type="term" value="P:iron ion transport"/>
    <property type="evidence" value="ECO:0007669"/>
    <property type="project" value="UniProtKB-KW"/>
</dbReference>
<keyword evidence="2" id="KW-0813">Transport</keyword>
<keyword evidence="9" id="KW-0998">Cell outer membrane</keyword>
<comment type="caution">
    <text evidence="12">The sequence shown here is derived from an EMBL/GenBank/DDBJ whole genome shotgun (WGS) entry which is preliminary data.</text>
</comment>
<accession>A0A5J4SUU0</accession>
<dbReference type="Gene3D" id="2.40.170.20">
    <property type="entry name" value="TonB-dependent receptor, beta-barrel domain"/>
    <property type="match status" value="1"/>
</dbReference>
<evidence type="ECO:0000256" key="1">
    <source>
        <dbReference type="ARBA" id="ARBA00004571"/>
    </source>
</evidence>
<proteinExistence type="predicted"/>
<evidence type="ECO:0000256" key="2">
    <source>
        <dbReference type="ARBA" id="ARBA00022448"/>
    </source>
</evidence>
<keyword evidence="12" id="KW-0675">Receptor</keyword>
<evidence type="ECO:0000256" key="7">
    <source>
        <dbReference type="ARBA" id="ARBA00023077"/>
    </source>
</evidence>
<keyword evidence="3" id="KW-0410">Iron transport</keyword>
<keyword evidence="5" id="KW-0408">Iron</keyword>